<gene>
    <name evidence="6" type="ORF">O9G_004508</name>
    <name evidence="7" type="ORF">ROZALSC1DRAFT_29719</name>
</gene>
<reference evidence="9" key="2">
    <citation type="journal article" date="2018" name="Nat. Microbiol.">
        <title>Leveraging single-cell genomics to expand the fungal tree of life.</title>
        <authorList>
            <person name="Ahrendt S.R."/>
            <person name="Quandt C.A."/>
            <person name="Ciobanu D."/>
            <person name="Clum A."/>
            <person name="Salamov A."/>
            <person name="Andreopoulos B."/>
            <person name="Cheng J.F."/>
            <person name="Woyke T."/>
            <person name="Pelin A."/>
            <person name="Henrissat B."/>
            <person name="Reynolds N.K."/>
            <person name="Benny G.L."/>
            <person name="Smith M.E."/>
            <person name="James T.Y."/>
            <person name="Grigoriev I.V."/>
        </authorList>
    </citation>
    <scope>NUCLEOTIDE SEQUENCE [LARGE SCALE GENOMIC DNA]</scope>
    <source>
        <strain evidence="9">CSF55</strain>
    </source>
</reference>
<name>A0A075B4I5_ROZAC</name>
<sequence length="217" mass="24948">MGSDQSKRALAKLASFTSSNPNNKQYIEKINNFTSPLADTRMILRFFGLLSTIDGLKHPYETEKLYRQIEIAQGLSMMVYYPCEHVYWLGIHKILDLKDVDSWSRWSCQAWAIYIILDIFVIISKLSNTIKKMGSIKIKIKSAKKDEDFIKLKKYQEEIKVCENQKNDFYLRLIGYVGDLPLAIHWSLKNPILSPIGVGILGTISSIAGISMKWKYT</sequence>
<protein>
    <submittedName>
        <fullName evidence="6">Peroxisomal biogenesis factor 11 domain-containing protein</fullName>
    </submittedName>
</protein>
<dbReference type="PANTHER" id="PTHR12652:SF25">
    <property type="entry name" value="MICROBODY (PEROXISOME) PROLIFERATION PROTEIN PEROXIN 11C (EUROFUNG)"/>
    <property type="match status" value="1"/>
</dbReference>
<evidence type="ECO:0000313" key="7">
    <source>
        <dbReference type="EMBL" id="RKP18608.1"/>
    </source>
</evidence>
<dbReference type="OMA" id="WIVHVES"/>
<evidence type="ECO:0000256" key="4">
    <source>
        <dbReference type="ARBA" id="ARBA00046271"/>
    </source>
</evidence>
<dbReference type="EMBL" id="KE560569">
    <property type="protein sequence ID" value="EPZ36382.1"/>
    <property type="molecule type" value="Genomic_DNA"/>
</dbReference>
<dbReference type="GO" id="GO:0016559">
    <property type="term" value="P:peroxisome fission"/>
    <property type="evidence" value="ECO:0007669"/>
    <property type="project" value="InterPro"/>
</dbReference>
<dbReference type="EMBL" id="ML005413">
    <property type="protein sequence ID" value="RKP18608.1"/>
    <property type="molecule type" value="Genomic_DNA"/>
</dbReference>
<accession>A0A075B4I5</accession>
<comment type="subcellular location">
    <subcellularLocation>
        <location evidence="4">Peroxisome membrane</location>
    </subcellularLocation>
</comment>
<evidence type="ECO:0000256" key="2">
    <source>
        <dbReference type="ARBA" id="ARBA00023136"/>
    </source>
</evidence>
<evidence type="ECO:0000256" key="1">
    <source>
        <dbReference type="ARBA" id="ARBA00022593"/>
    </source>
</evidence>
<evidence type="ECO:0000256" key="3">
    <source>
        <dbReference type="ARBA" id="ARBA00023140"/>
    </source>
</evidence>
<evidence type="ECO:0000256" key="5">
    <source>
        <dbReference type="SAM" id="Phobius"/>
    </source>
</evidence>
<evidence type="ECO:0000313" key="6">
    <source>
        <dbReference type="EMBL" id="EPZ36382.1"/>
    </source>
</evidence>
<dbReference type="PANTHER" id="PTHR12652">
    <property type="entry name" value="PEROXISOMAL BIOGENESIS FACTOR 11"/>
    <property type="match status" value="1"/>
</dbReference>
<evidence type="ECO:0000313" key="8">
    <source>
        <dbReference type="Proteomes" id="UP000030755"/>
    </source>
</evidence>
<keyword evidence="3" id="KW-0576">Peroxisome</keyword>
<dbReference type="GO" id="GO:0005778">
    <property type="term" value="C:peroxisomal membrane"/>
    <property type="evidence" value="ECO:0007669"/>
    <property type="project" value="UniProtKB-SubCell"/>
</dbReference>
<keyword evidence="8" id="KW-1185">Reference proteome</keyword>
<keyword evidence="5" id="KW-1133">Transmembrane helix</keyword>
<feature type="transmembrane region" description="Helical" evidence="5">
    <location>
        <begin position="192"/>
        <end position="212"/>
    </location>
</feature>
<dbReference type="Pfam" id="PF05648">
    <property type="entry name" value="PEX11"/>
    <property type="match status" value="1"/>
</dbReference>
<organism evidence="6 8">
    <name type="scientific">Rozella allomycis (strain CSF55)</name>
    <dbReference type="NCBI Taxonomy" id="988480"/>
    <lineage>
        <taxon>Eukaryota</taxon>
        <taxon>Fungi</taxon>
        <taxon>Fungi incertae sedis</taxon>
        <taxon>Cryptomycota</taxon>
        <taxon>Cryptomycota incertae sedis</taxon>
        <taxon>Rozella</taxon>
    </lineage>
</organism>
<dbReference type="AlphaFoldDB" id="A0A075B4I5"/>
<dbReference type="InterPro" id="IPR008733">
    <property type="entry name" value="PEX11"/>
</dbReference>
<keyword evidence="1" id="KW-0962">Peroxisome biogenesis</keyword>
<dbReference type="Proteomes" id="UP000030755">
    <property type="component" value="Unassembled WGS sequence"/>
</dbReference>
<dbReference type="Proteomes" id="UP000281549">
    <property type="component" value="Unassembled WGS sequence"/>
</dbReference>
<keyword evidence="2 5" id="KW-0472">Membrane</keyword>
<dbReference type="OrthoDB" id="10005898at2759"/>
<reference evidence="6 8" key="1">
    <citation type="journal article" date="2013" name="Curr. Biol.">
        <title>Shared signatures of parasitism and phylogenomics unite Cryptomycota and microsporidia.</title>
        <authorList>
            <person name="James T.Y."/>
            <person name="Pelin A."/>
            <person name="Bonen L."/>
            <person name="Ahrendt S."/>
            <person name="Sain D."/>
            <person name="Corradi N."/>
            <person name="Stajich J.E."/>
        </authorList>
    </citation>
    <scope>NUCLEOTIDE SEQUENCE [LARGE SCALE GENOMIC DNA]</scope>
    <source>
        <strain evidence="6 8">CSF55</strain>
        <strain evidence="6 8">CSF55</strain>
    </source>
</reference>
<evidence type="ECO:0000313" key="9">
    <source>
        <dbReference type="Proteomes" id="UP000281549"/>
    </source>
</evidence>
<proteinExistence type="predicted"/>
<dbReference type="HOGENOM" id="CLU_100620_1_0_1"/>
<dbReference type="STRING" id="988480.A0A075B4I5"/>
<keyword evidence="5" id="KW-0812">Transmembrane</keyword>
<reference evidence="7" key="3">
    <citation type="submission" date="2018-08" db="EMBL/GenBank/DDBJ databases">
        <title>Leveraging single-cell genomics to expand the Fungal Tree of Life.</title>
        <authorList>
            <consortium name="DOE Joint Genome Institute"/>
            <person name="Ahrendt S.R."/>
            <person name="Quandt C.A."/>
            <person name="Ciobanu D."/>
            <person name="Clum A."/>
            <person name="Salamov A."/>
            <person name="Andreopoulos B."/>
            <person name="Cheng J.-F."/>
            <person name="Woyke T."/>
            <person name="Pelin A."/>
            <person name="Henrissat B."/>
            <person name="Reynolds N."/>
            <person name="Benny G.L."/>
            <person name="Smith M.E."/>
            <person name="James T.Y."/>
            <person name="Grigoriev I.V."/>
        </authorList>
    </citation>
    <scope>NUCLEOTIDE SEQUENCE</scope>
    <source>
        <strain evidence="7">CSF55</strain>
    </source>
</reference>
<feature type="transmembrane region" description="Helical" evidence="5">
    <location>
        <begin position="169"/>
        <end position="186"/>
    </location>
</feature>